<dbReference type="Gene3D" id="3.30.2140.10">
    <property type="entry name" value="Arylamine N-acetyltransferase"/>
    <property type="match status" value="1"/>
</dbReference>
<evidence type="ECO:0000313" key="2">
    <source>
        <dbReference type="EMBL" id="MST82137.1"/>
    </source>
</evidence>
<accession>A0A7X2P8E4</accession>
<protein>
    <submittedName>
        <fullName evidence="2">Arylamine N-acetyltransferase</fullName>
    </submittedName>
</protein>
<dbReference type="Gene3D" id="2.40.128.150">
    <property type="entry name" value="Cysteine proteinases"/>
    <property type="match status" value="1"/>
</dbReference>
<keyword evidence="2" id="KW-0808">Transferase</keyword>
<gene>
    <name evidence="2" type="ORF">FYJ60_07400</name>
</gene>
<dbReference type="InterPro" id="IPR001447">
    <property type="entry name" value="Arylamine_N-AcTrfase"/>
</dbReference>
<proteinExistence type="inferred from homology"/>
<comment type="caution">
    <text evidence="2">The sequence shown here is derived from an EMBL/GenBank/DDBJ whole genome shotgun (WGS) entry which is preliminary data.</text>
</comment>
<dbReference type="PANTHER" id="PTHR11786:SF0">
    <property type="entry name" value="ARYLAMINE N-ACETYLTRANSFERASE 4-RELATED"/>
    <property type="match status" value="1"/>
</dbReference>
<dbReference type="GO" id="GO:0016407">
    <property type="term" value="F:acetyltransferase activity"/>
    <property type="evidence" value="ECO:0007669"/>
    <property type="project" value="InterPro"/>
</dbReference>
<dbReference type="InterPro" id="IPR038765">
    <property type="entry name" value="Papain-like_cys_pep_sf"/>
</dbReference>
<dbReference type="SUPFAM" id="SSF54001">
    <property type="entry name" value="Cysteine proteinases"/>
    <property type="match status" value="1"/>
</dbReference>
<dbReference type="AlphaFoldDB" id="A0A7X2P8E4"/>
<comment type="similarity">
    <text evidence="1">Belongs to the arylamine N-acetyltransferase family.</text>
</comment>
<dbReference type="EMBL" id="VUMV01000004">
    <property type="protein sequence ID" value="MST82137.1"/>
    <property type="molecule type" value="Genomic_DNA"/>
</dbReference>
<dbReference type="RefSeq" id="WP_154458038.1">
    <property type="nucleotide sequence ID" value="NZ_VUMV01000004.1"/>
</dbReference>
<evidence type="ECO:0000256" key="1">
    <source>
        <dbReference type="ARBA" id="ARBA00006547"/>
    </source>
</evidence>
<dbReference type="Pfam" id="PF00797">
    <property type="entry name" value="Acetyltransf_2"/>
    <property type="match status" value="1"/>
</dbReference>
<reference evidence="2 3" key="1">
    <citation type="submission" date="2019-08" db="EMBL/GenBank/DDBJ databases">
        <title>In-depth cultivation of the pig gut microbiome towards novel bacterial diversity and tailored functional studies.</title>
        <authorList>
            <person name="Wylensek D."/>
            <person name="Hitch T.C.A."/>
            <person name="Clavel T."/>
        </authorList>
    </citation>
    <scope>NUCLEOTIDE SEQUENCE [LARGE SCALE GENOMIC DNA]</scope>
    <source>
        <strain evidence="2 3">Oil+RF-744-WCA-WT-13</strain>
    </source>
</reference>
<evidence type="ECO:0000313" key="3">
    <source>
        <dbReference type="Proteomes" id="UP000466864"/>
    </source>
</evidence>
<keyword evidence="3" id="KW-1185">Reference proteome</keyword>
<organism evidence="2 3">
    <name type="scientific">Bilifractor porci</name>
    <dbReference type="NCBI Taxonomy" id="2606636"/>
    <lineage>
        <taxon>Bacteria</taxon>
        <taxon>Bacillati</taxon>
        <taxon>Bacillota</taxon>
        <taxon>Clostridia</taxon>
        <taxon>Lachnospirales</taxon>
        <taxon>Lachnospiraceae</taxon>
        <taxon>Bilifractor</taxon>
    </lineage>
</organism>
<sequence>MYEDYNTPVPDIQAVLSRIQFDETAFPPDLAHLEKLIYAFQTHIPFEDLDSSWLKQPLRLDIPTLYEKLIVRKRGGFCFELNGFLERFLKDLGYDCYSVFCRIIRGRDFVPPCTHRGVIVILNGNSYYCDVGFGGPQPAGPVPVGGGAAARYAGELFRTDPADADWWTLSRADKNGRWEKILQFTLHPQNPAEFIPVCFYCSTHPDSLFVRTRLVSLRTENGSKNITDGTFTEHCGGEVRSAVLPSVREFRRILQEEFGIAAGGGQDA</sequence>
<dbReference type="Proteomes" id="UP000466864">
    <property type="component" value="Unassembled WGS sequence"/>
</dbReference>
<dbReference type="PANTHER" id="PTHR11786">
    <property type="entry name" value="N-HYDROXYARYLAMINE O-ACETYLTRANSFERASE"/>
    <property type="match status" value="1"/>
</dbReference>
<name>A0A7X2P8E4_9FIRM</name>